<name>A0AAU8DR12_9ACTN</name>
<proteinExistence type="predicted"/>
<organism evidence="1">
    <name type="scientific">Nakamurella sp. A5-74</name>
    <dbReference type="NCBI Taxonomy" id="3158264"/>
    <lineage>
        <taxon>Bacteria</taxon>
        <taxon>Bacillati</taxon>
        <taxon>Actinomycetota</taxon>
        <taxon>Actinomycetes</taxon>
        <taxon>Nakamurellales</taxon>
        <taxon>Nakamurellaceae</taxon>
        <taxon>Nakamurella</taxon>
    </lineage>
</organism>
<evidence type="ECO:0008006" key="2">
    <source>
        <dbReference type="Google" id="ProtNLM"/>
    </source>
</evidence>
<dbReference type="RefSeq" id="WP_353650258.1">
    <property type="nucleotide sequence ID" value="NZ_CP159218.1"/>
</dbReference>
<evidence type="ECO:0000313" key="1">
    <source>
        <dbReference type="EMBL" id="XCG64645.1"/>
    </source>
</evidence>
<gene>
    <name evidence="1" type="ORF">ABLG96_04775</name>
</gene>
<dbReference type="EMBL" id="CP159218">
    <property type="protein sequence ID" value="XCG64645.1"/>
    <property type="molecule type" value="Genomic_DNA"/>
</dbReference>
<accession>A0AAU8DR12</accession>
<reference evidence="1" key="1">
    <citation type="submission" date="2024-05" db="EMBL/GenBank/DDBJ databases">
        <authorList>
            <person name="Cai S.Y."/>
            <person name="Jin L.M."/>
            <person name="Li H.R."/>
        </authorList>
    </citation>
    <scope>NUCLEOTIDE SEQUENCE</scope>
    <source>
        <strain evidence="1">A5-74</strain>
    </source>
</reference>
<sequence length="150" mass="15326">MGSFDPDTVRYFAALCSGLQDKPRDQYEGLTGDLATKRARTVDLFTQQAERLDGATDGMKAAGIPNIPEGAALASATIATYPKVAAAARQGAKLVAGATSQAELDDQFQAAREATDAAGAPLDDVAEIIGAPAVVGQMKKIAACASVLNG</sequence>
<dbReference type="AlphaFoldDB" id="A0AAU8DR12"/>
<protein>
    <recommendedName>
        <fullName evidence="2">DUF892 family protein</fullName>
    </recommendedName>
</protein>